<dbReference type="Pfam" id="PF00465">
    <property type="entry name" value="Fe-ADH"/>
    <property type="match status" value="1"/>
</dbReference>
<evidence type="ECO:0000259" key="3">
    <source>
        <dbReference type="Pfam" id="PF25137"/>
    </source>
</evidence>
<feature type="domain" description="Fe-containing alcohol dehydrogenase-like C-terminal" evidence="3">
    <location>
        <begin position="200"/>
        <end position="366"/>
    </location>
</feature>
<keyword evidence="5" id="KW-1185">Reference proteome</keyword>
<dbReference type="InterPro" id="IPR056798">
    <property type="entry name" value="ADH_Fe_C"/>
</dbReference>
<gene>
    <name evidence="4" type="ORF">TPAS_1184</name>
</gene>
<dbReference type="SUPFAM" id="SSF56796">
    <property type="entry name" value="Dehydroquinate synthase-like"/>
    <property type="match status" value="1"/>
</dbReference>
<sequence>MSPSAEIMDFEFYNPVRIAFGRDQVKKIDKFVPKDAKVLITYGGGSAKRSGTFERVVEALGDREWGEFGGIPANPVFEYLMDAVENIKTEGYTFLIAVGGGSVIDGTKFIAAASLFEGDPIDIFASGVGKGLPVEKAMPFGTVLTIPATSSEMNPITVVSFEELQAKVSIKNENLFPAFSILEPELTYTLPKRQLANGLSDSFVHVMENYLTYPVGAKLQDRWSEGILHTFIEIGQEVLADEEIDYNTRANFMWTVTNGFNGFTASGVPGDWSSHALGYEITALNGTDHARTLSVILPATMKVRKKEKWDKLLQYAERVWGADSGDEEARIDFGIRKTEEFFRSLEMPTRFSEIGIEETDIDYMVEQLEVHKRDRLSERADQTLDISRKIYEMAL</sequence>
<name>A0A1W1IEQ5_9LACT</name>
<dbReference type="EMBL" id="FWEY01000002">
    <property type="protein sequence ID" value="SLM51508.1"/>
    <property type="molecule type" value="Genomic_DNA"/>
</dbReference>
<dbReference type="PANTHER" id="PTHR43633:SF1">
    <property type="entry name" value="ALCOHOL DEHYDROGENASE YQHD"/>
    <property type="match status" value="1"/>
</dbReference>
<dbReference type="CDD" id="cd08187">
    <property type="entry name" value="BDH"/>
    <property type="match status" value="1"/>
</dbReference>
<dbReference type="GO" id="GO:0046872">
    <property type="term" value="F:metal ion binding"/>
    <property type="evidence" value="ECO:0007669"/>
    <property type="project" value="InterPro"/>
</dbReference>
<evidence type="ECO:0000313" key="5">
    <source>
        <dbReference type="Proteomes" id="UP000195985"/>
    </source>
</evidence>
<proteinExistence type="predicted"/>
<accession>A0A1W1IEQ5</accession>
<dbReference type="PROSITE" id="PS00060">
    <property type="entry name" value="ADH_IRON_2"/>
    <property type="match status" value="1"/>
</dbReference>
<dbReference type="AlphaFoldDB" id="A0A1W1IEQ5"/>
<reference evidence="5" key="1">
    <citation type="submission" date="2016-04" db="EMBL/GenBank/DDBJ databases">
        <authorList>
            <person name="Strepis N."/>
        </authorList>
    </citation>
    <scope>NUCLEOTIDE SEQUENCE [LARGE SCALE GENOMIC DNA]</scope>
</reference>
<protein>
    <submittedName>
        <fullName evidence="4">Alcohol dehydrogenase iron-type</fullName>
    </submittedName>
</protein>
<organism evidence="4 5">
    <name type="scientific">Trichococcus pasteurii</name>
    <dbReference type="NCBI Taxonomy" id="43064"/>
    <lineage>
        <taxon>Bacteria</taxon>
        <taxon>Bacillati</taxon>
        <taxon>Bacillota</taxon>
        <taxon>Bacilli</taxon>
        <taxon>Lactobacillales</taxon>
        <taxon>Carnobacteriaceae</taxon>
        <taxon>Trichococcus</taxon>
    </lineage>
</organism>
<dbReference type="GO" id="GO:0008106">
    <property type="term" value="F:alcohol dehydrogenase (NADP+) activity"/>
    <property type="evidence" value="ECO:0007669"/>
    <property type="project" value="TreeGrafter"/>
</dbReference>
<dbReference type="InterPro" id="IPR018211">
    <property type="entry name" value="ADH_Fe_CS"/>
</dbReference>
<dbReference type="Proteomes" id="UP000195985">
    <property type="component" value="Unassembled WGS sequence"/>
</dbReference>
<keyword evidence="1" id="KW-0560">Oxidoreductase</keyword>
<evidence type="ECO:0000256" key="1">
    <source>
        <dbReference type="ARBA" id="ARBA00023002"/>
    </source>
</evidence>
<evidence type="ECO:0000259" key="2">
    <source>
        <dbReference type="Pfam" id="PF00465"/>
    </source>
</evidence>
<dbReference type="OrthoDB" id="9801156at2"/>
<dbReference type="InterPro" id="IPR044731">
    <property type="entry name" value="BDH-like"/>
</dbReference>
<dbReference type="PANTHER" id="PTHR43633">
    <property type="entry name" value="ALCOHOL DEHYDROGENASE YQHD"/>
    <property type="match status" value="1"/>
</dbReference>
<dbReference type="FunFam" id="3.40.50.1970:FF:000003">
    <property type="entry name" value="Alcohol dehydrogenase, iron-containing"/>
    <property type="match status" value="1"/>
</dbReference>
<dbReference type="GO" id="GO:1990002">
    <property type="term" value="F:methylglyoxal reductase (NADPH) (acetol producing) activity"/>
    <property type="evidence" value="ECO:0007669"/>
    <property type="project" value="TreeGrafter"/>
</dbReference>
<dbReference type="STRING" id="43064.SAMN04488086_101376"/>
<feature type="domain" description="Alcohol dehydrogenase iron-type/glycerol dehydrogenase GldA" evidence="2">
    <location>
        <begin position="15"/>
        <end position="184"/>
    </location>
</feature>
<dbReference type="Gene3D" id="1.20.1090.10">
    <property type="entry name" value="Dehydroquinate synthase-like - alpha domain"/>
    <property type="match status" value="1"/>
</dbReference>
<dbReference type="Gene3D" id="3.40.50.1970">
    <property type="match status" value="1"/>
</dbReference>
<dbReference type="GO" id="GO:1990362">
    <property type="term" value="F:butanol dehydrogenase (NAD+) activity"/>
    <property type="evidence" value="ECO:0007669"/>
    <property type="project" value="InterPro"/>
</dbReference>
<dbReference type="GO" id="GO:0005829">
    <property type="term" value="C:cytosol"/>
    <property type="evidence" value="ECO:0007669"/>
    <property type="project" value="TreeGrafter"/>
</dbReference>
<dbReference type="RefSeq" id="WP_086942307.1">
    <property type="nucleotide sequence ID" value="NZ_FONM01000001.1"/>
</dbReference>
<dbReference type="InterPro" id="IPR001670">
    <property type="entry name" value="ADH_Fe/GldA"/>
</dbReference>
<dbReference type="Pfam" id="PF25137">
    <property type="entry name" value="ADH_Fe_C"/>
    <property type="match status" value="1"/>
</dbReference>
<evidence type="ECO:0000313" key="4">
    <source>
        <dbReference type="EMBL" id="SLM51508.1"/>
    </source>
</evidence>